<proteinExistence type="predicted"/>
<dbReference type="Proteomes" id="UP000050794">
    <property type="component" value="Unassembled WGS sequence"/>
</dbReference>
<dbReference type="InterPro" id="IPR008042">
    <property type="entry name" value="Retrotrans_Pao"/>
</dbReference>
<keyword evidence="2" id="KW-1185">Reference proteome</keyword>
<accession>A0A183UX89</accession>
<name>A0A183UX89_TOXCA</name>
<dbReference type="Pfam" id="PF05380">
    <property type="entry name" value="Peptidase_A17"/>
    <property type="match status" value="1"/>
</dbReference>
<protein>
    <submittedName>
        <fullName evidence="3">Peptidase_M13_N domain-containing protein</fullName>
    </submittedName>
</protein>
<organism evidence="2 3">
    <name type="scientific">Toxocara canis</name>
    <name type="common">Canine roundworm</name>
    <dbReference type="NCBI Taxonomy" id="6265"/>
    <lineage>
        <taxon>Eukaryota</taxon>
        <taxon>Metazoa</taxon>
        <taxon>Ecdysozoa</taxon>
        <taxon>Nematoda</taxon>
        <taxon>Chromadorea</taxon>
        <taxon>Rhabditida</taxon>
        <taxon>Spirurina</taxon>
        <taxon>Ascaridomorpha</taxon>
        <taxon>Ascaridoidea</taxon>
        <taxon>Toxocaridae</taxon>
        <taxon>Toxocara</taxon>
    </lineage>
</organism>
<evidence type="ECO:0000313" key="3">
    <source>
        <dbReference type="WBParaSite" id="TCNE_0001310901-mRNA-1"/>
    </source>
</evidence>
<reference evidence="3" key="1">
    <citation type="submission" date="2016-06" db="UniProtKB">
        <authorList>
            <consortium name="WormBaseParasite"/>
        </authorList>
    </citation>
    <scope>IDENTIFICATION</scope>
</reference>
<evidence type="ECO:0000313" key="2">
    <source>
        <dbReference type="Proteomes" id="UP000050794"/>
    </source>
</evidence>
<sequence>MCAEAKRLFAEALINLRDFQFSDAEVNEMVAPEDRHGSPKIEVLGITWDTMEDILAVETKPFLANPLNKRSLLRFIEGHFDPPEYLAPAISTLKILLQGITEECPSWDAEACHQRRMEWEAVRTSWKSQRFVIPRLLPHRSLELHALVDSSTKAYAAVTPKAMMAQPFYFAKSQLCPVKGDCPIAGTQPQPSVHVLPT</sequence>
<evidence type="ECO:0000313" key="1">
    <source>
        <dbReference type="EMBL" id="VDM44430.1"/>
    </source>
</evidence>
<reference evidence="1 2" key="2">
    <citation type="submission" date="2018-11" db="EMBL/GenBank/DDBJ databases">
        <authorList>
            <consortium name="Pathogen Informatics"/>
        </authorList>
    </citation>
    <scope>NUCLEOTIDE SEQUENCE [LARGE SCALE GENOMIC DNA]</scope>
</reference>
<dbReference type="WBParaSite" id="TCNE_0001310901-mRNA-1">
    <property type="protein sequence ID" value="TCNE_0001310901-mRNA-1"/>
    <property type="gene ID" value="TCNE_0001310901"/>
</dbReference>
<dbReference type="AlphaFoldDB" id="A0A183UX89"/>
<gene>
    <name evidence="1" type="ORF">TCNE_LOCUS13109</name>
</gene>
<dbReference type="EMBL" id="UYWY01021566">
    <property type="protein sequence ID" value="VDM44430.1"/>
    <property type="molecule type" value="Genomic_DNA"/>
</dbReference>